<name>J8E6T8_BACCE</name>
<dbReference type="AlphaFoldDB" id="J8E6T8"/>
<evidence type="ECO:0000313" key="2">
    <source>
        <dbReference type="EMBL" id="EJR26669.1"/>
    </source>
</evidence>
<reference evidence="2 3" key="1">
    <citation type="submission" date="2012-04" db="EMBL/GenBank/DDBJ databases">
        <title>The Genome Sequence of Bacillus cereus VD048.</title>
        <authorList>
            <consortium name="The Broad Institute Genome Sequencing Platform"/>
            <consortium name="The Broad Institute Genome Sequencing Center for Infectious Disease"/>
            <person name="Feldgarden M."/>
            <person name="Van der Auwera G.A."/>
            <person name="Mahillon J."/>
            <person name="Duprez V."/>
            <person name="Timmery S."/>
            <person name="Mattelet C."/>
            <person name="Dierick K."/>
            <person name="Sun M."/>
            <person name="Yu Z."/>
            <person name="Zhu L."/>
            <person name="Hu X."/>
            <person name="Shank E.B."/>
            <person name="Swiecicka I."/>
            <person name="Hansen B.M."/>
            <person name="Andrup L."/>
            <person name="Young S.K."/>
            <person name="Zeng Q."/>
            <person name="Gargeya S."/>
            <person name="Fitzgerald M."/>
            <person name="Haas B."/>
            <person name="Abouelleil A."/>
            <person name="Alvarado L."/>
            <person name="Arachchi H.M."/>
            <person name="Berlin A."/>
            <person name="Chapman S.B."/>
            <person name="Goldberg J."/>
            <person name="Griggs A."/>
            <person name="Gujja S."/>
            <person name="Hansen M."/>
            <person name="Howarth C."/>
            <person name="Imamovic A."/>
            <person name="Larimer J."/>
            <person name="McCowen C."/>
            <person name="Montmayeur A."/>
            <person name="Murphy C."/>
            <person name="Neiman D."/>
            <person name="Pearson M."/>
            <person name="Priest M."/>
            <person name="Roberts A."/>
            <person name="Saif S."/>
            <person name="Shea T."/>
            <person name="Sisk P."/>
            <person name="Sykes S."/>
            <person name="Wortman J."/>
            <person name="Nusbaum C."/>
            <person name="Birren B."/>
        </authorList>
    </citation>
    <scope>NUCLEOTIDE SEQUENCE [LARGE SCALE GENOMIC DNA]</scope>
    <source>
        <strain evidence="2 3">VD048</strain>
    </source>
</reference>
<accession>J8E6T8</accession>
<organism evidence="2 3">
    <name type="scientific">Bacillus cereus VD048</name>
    <dbReference type="NCBI Taxonomy" id="1053226"/>
    <lineage>
        <taxon>Bacteria</taxon>
        <taxon>Bacillati</taxon>
        <taxon>Bacillota</taxon>
        <taxon>Bacilli</taxon>
        <taxon>Bacillales</taxon>
        <taxon>Bacillaceae</taxon>
        <taxon>Bacillus</taxon>
        <taxon>Bacillus cereus group</taxon>
    </lineage>
</organism>
<dbReference type="Pfam" id="PF26137">
    <property type="entry name" value="Toxin_SdpC"/>
    <property type="match status" value="1"/>
</dbReference>
<dbReference type="InterPro" id="IPR023888">
    <property type="entry name" value="SdpC-like"/>
</dbReference>
<dbReference type="HOGENOM" id="CLU_112328_0_0_9"/>
<feature type="signal peptide" evidence="1">
    <location>
        <begin position="1"/>
        <end position="25"/>
    </location>
</feature>
<protein>
    <submittedName>
        <fullName evidence="2">SdpC family antimicrobial peptide</fullName>
    </submittedName>
</protein>
<comment type="caution">
    <text evidence="2">The sequence shown here is derived from an EMBL/GenBank/DDBJ whole genome shotgun (WGS) entry which is preliminary data.</text>
</comment>
<gene>
    <name evidence="2" type="ORF">IIG_05226</name>
</gene>
<dbReference type="EMBL" id="AHEU01000045">
    <property type="protein sequence ID" value="EJR26669.1"/>
    <property type="molecule type" value="Genomic_DNA"/>
</dbReference>
<dbReference type="Proteomes" id="UP000006960">
    <property type="component" value="Unassembled WGS sequence"/>
</dbReference>
<proteinExistence type="predicted"/>
<sequence length="213" mass="23522">MKIIKKCVPLAIAATCLFSISPVGSLNINQVKAAEQEQNLSKYSGEEIFKGVIFGQGELSENFADMWDPKILKVMSSKESQEAVNVLISQLKEQKPEYFTKLEQAVQQKNPKKVDKLLEEGSTALMEIAKKNGRIVENDKQEVCGPTVCALALVTYGVAFHAAAVVTTAAVVATIYWKVSIQSAPEFLDPSLSKEEIQQKREDNIANIFKRIS</sequence>
<evidence type="ECO:0000256" key="1">
    <source>
        <dbReference type="SAM" id="SignalP"/>
    </source>
</evidence>
<evidence type="ECO:0000313" key="3">
    <source>
        <dbReference type="Proteomes" id="UP000006960"/>
    </source>
</evidence>
<dbReference type="RefSeq" id="WP_002166920.1">
    <property type="nucleotide sequence ID" value="NZ_JH792313.1"/>
</dbReference>
<dbReference type="PATRIC" id="fig|1053226.3.peg.5317"/>
<feature type="chain" id="PRO_5039558819" evidence="1">
    <location>
        <begin position="26"/>
        <end position="213"/>
    </location>
</feature>
<keyword evidence="1" id="KW-0732">Signal</keyword>
<dbReference type="NCBIfam" id="TIGR04032">
    <property type="entry name" value="toxin_SdpC"/>
    <property type="match status" value="1"/>
</dbReference>